<evidence type="ECO:0000256" key="3">
    <source>
        <dbReference type="ARBA" id="ARBA00022679"/>
    </source>
</evidence>
<gene>
    <name evidence="7" type="primary">lgt</name>
    <name evidence="9" type="ORF">DFJ64_0106</name>
</gene>
<dbReference type="EMBL" id="QTUC01000001">
    <property type="protein sequence ID" value="REF34741.1"/>
    <property type="molecule type" value="Genomic_DNA"/>
</dbReference>
<comment type="catalytic activity">
    <reaction evidence="7">
        <text>L-cysteinyl-[prolipoprotein] + a 1,2-diacyl-sn-glycero-3-phospho-(1'-sn-glycerol) = an S-1,2-diacyl-sn-glyceryl-L-cysteinyl-[prolipoprotein] + sn-glycerol 1-phosphate + H(+)</text>
        <dbReference type="Rhea" id="RHEA:56712"/>
        <dbReference type="Rhea" id="RHEA-COMP:14679"/>
        <dbReference type="Rhea" id="RHEA-COMP:14680"/>
        <dbReference type="ChEBI" id="CHEBI:15378"/>
        <dbReference type="ChEBI" id="CHEBI:29950"/>
        <dbReference type="ChEBI" id="CHEBI:57685"/>
        <dbReference type="ChEBI" id="CHEBI:64716"/>
        <dbReference type="ChEBI" id="CHEBI:140658"/>
        <dbReference type="EC" id="2.5.1.145"/>
    </reaction>
</comment>
<dbReference type="UniPathway" id="UPA00664"/>
<evidence type="ECO:0000256" key="8">
    <source>
        <dbReference type="SAM" id="MobiDB-lite"/>
    </source>
</evidence>
<feature type="compositionally biased region" description="Polar residues" evidence="8">
    <location>
        <begin position="296"/>
        <end position="310"/>
    </location>
</feature>
<dbReference type="GO" id="GO:0008961">
    <property type="term" value="F:phosphatidylglycerol-prolipoprotein diacylglyceryl transferase activity"/>
    <property type="evidence" value="ECO:0007669"/>
    <property type="project" value="UniProtKB-UniRule"/>
</dbReference>
<keyword evidence="2 7" id="KW-1003">Cell membrane</keyword>
<comment type="similarity">
    <text evidence="1 7">Belongs to the Lgt family.</text>
</comment>
<feature type="transmembrane region" description="Helical" evidence="7">
    <location>
        <begin position="20"/>
        <end position="41"/>
    </location>
</feature>
<dbReference type="PANTHER" id="PTHR30589:SF0">
    <property type="entry name" value="PHOSPHATIDYLGLYCEROL--PROLIPOPROTEIN DIACYLGLYCERYL TRANSFERASE"/>
    <property type="match status" value="1"/>
</dbReference>
<protein>
    <recommendedName>
        <fullName evidence="7">Phosphatidylglycerol--prolipoprotein diacylglyceryl transferase</fullName>
        <ecNumber evidence="7">2.5.1.145</ecNumber>
    </recommendedName>
</protein>
<feature type="transmembrane region" description="Helical" evidence="7">
    <location>
        <begin position="92"/>
        <end position="116"/>
    </location>
</feature>
<dbReference type="GO" id="GO:0005886">
    <property type="term" value="C:plasma membrane"/>
    <property type="evidence" value="ECO:0007669"/>
    <property type="project" value="UniProtKB-SubCell"/>
</dbReference>
<dbReference type="NCBIfam" id="TIGR00544">
    <property type="entry name" value="lgt"/>
    <property type="match status" value="1"/>
</dbReference>
<feature type="binding site" evidence="7">
    <location>
        <position position="142"/>
    </location>
    <ligand>
        <name>a 1,2-diacyl-sn-glycero-3-phospho-(1'-sn-glycerol)</name>
        <dbReference type="ChEBI" id="CHEBI:64716"/>
    </ligand>
</feature>
<keyword evidence="4 7" id="KW-0812">Transmembrane</keyword>
<dbReference type="PROSITE" id="PS01311">
    <property type="entry name" value="LGT"/>
    <property type="match status" value="1"/>
</dbReference>
<evidence type="ECO:0000256" key="5">
    <source>
        <dbReference type="ARBA" id="ARBA00022989"/>
    </source>
</evidence>
<dbReference type="OrthoDB" id="871140at2"/>
<evidence type="ECO:0000256" key="4">
    <source>
        <dbReference type="ARBA" id="ARBA00022692"/>
    </source>
</evidence>
<keyword evidence="6 7" id="KW-0472">Membrane</keyword>
<comment type="function">
    <text evidence="7">Catalyzes the transfer of the diacylglyceryl group from phosphatidylglycerol to the sulfhydryl group of the N-terminal cysteine of a prolipoprotein, the first step in the formation of mature lipoproteins.</text>
</comment>
<name>A0A3D9VBS3_THECX</name>
<keyword evidence="5 7" id="KW-1133">Transmembrane helix</keyword>
<feature type="transmembrane region" description="Helical" evidence="7">
    <location>
        <begin position="242"/>
        <end position="260"/>
    </location>
</feature>
<dbReference type="InterPro" id="IPR001640">
    <property type="entry name" value="Lgt"/>
</dbReference>
<feature type="region of interest" description="Disordered" evidence="8">
    <location>
        <begin position="269"/>
        <end position="359"/>
    </location>
</feature>
<evidence type="ECO:0000256" key="2">
    <source>
        <dbReference type="ARBA" id="ARBA00022475"/>
    </source>
</evidence>
<organism evidence="9 10">
    <name type="scientific">Thermasporomyces composti</name>
    <dbReference type="NCBI Taxonomy" id="696763"/>
    <lineage>
        <taxon>Bacteria</taxon>
        <taxon>Bacillati</taxon>
        <taxon>Actinomycetota</taxon>
        <taxon>Actinomycetes</taxon>
        <taxon>Propionibacteriales</taxon>
        <taxon>Nocardioidaceae</taxon>
        <taxon>Thermasporomyces</taxon>
    </lineage>
</organism>
<feature type="transmembrane region" description="Helical" evidence="7">
    <location>
        <begin position="53"/>
        <end position="72"/>
    </location>
</feature>
<sequence>MLIHALIPSPSEGVWHLGPVPIRAYALCIIAGVVVAVWLSNRRWVARGGNPGTVADIAVWAVPFGLVGARLYHVITDYQLYFGPGRDPWRVFAVWEGGLGIWGGVALGAVGAWIACRRRGIPLPAMADAAAPGVVLAQAIGRWGNWFNQELFGAPTSLPWGLRIDPEHRPDGYEQYEAFHPTFLYEFLWNVGVAGLVIWADRRFRLGHGRAFALYVAGYTAGRGWIEYLRIDPVNHIAGLRLNVWTSIVVFLAAVVYIVVSARLRPGREVVTEPTEETERTERAERTDQRPDQAGQPEQTEQTGLATASASEGRHRDPTERAGGSGDDEVPTGSSAESGTHERRQDPTNARQATRAPED</sequence>
<dbReference type="EC" id="2.5.1.145" evidence="7"/>
<evidence type="ECO:0000256" key="6">
    <source>
        <dbReference type="ARBA" id="ARBA00023136"/>
    </source>
</evidence>
<keyword evidence="3 7" id="KW-0808">Transferase</keyword>
<keyword evidence="10" id="KW-1185">Reference proteome</keyword>
<reference evidence="9 10" key="1">
    <citation type="submission" date="2018-08" db="EMBL/GenBank/DDBJ databases">
        <title>Sequencing the genomes of 1000 actinobacteria strains.</title>
        <authorList>
            <person name="Klenk H.-P."/>
        </authorList>
    </citation>
    <scope>NUCLEOTIDE SEQUENCE [LARGE SCALE GENOMIC DNA]</scope>
    <source>
        <strain evidence="9 10">DSM 22891</strain>
    </source>
</reference>
<dbReference type="GO" id="GO:0042158">
    <property type="term" value="P:lipoprotein biosynthetic process"/>
    <property type="evidence" value="ECO:0007669"/>
    <property type="project" value="UniProtKB-UniRule"/>
</dbReference>
<keyword evidence="9" id="KW-0449">Lipoprotein</keyword>
<comment type="caution">
    <text evidence="9">The sequence shown here is derived from an EMBL/GenBank/DDBJ whole genome shotgun (WGS) entry which is preliminary data.</text>
</comment>
<dbReference type="HAMAP" id="MF_01147">
    <property type="entry name" value="Lgt"/>
    <property type="match status" value="1"/>
</dbReference>
<evidence type="ECO:0000313" key="9">
    <source>
        <dbReference type="EMBL" id="REF34741.1"/>
    </source>
</evidence>
<dbReference type="PANTHER" id="PTHR30589">
    <property type="entry name" value="PROLIPOPROTEIN DIACYLGLYCERYL TRANSFERASE"/>
    <property type="match status" value="1"/>
</dbReference>
<accession>A0A3D9VBS3</accession>
<feature type="compositionally biased region" description="Basic and acidic residues" evidence="8">
    <location>
        <begin position="269"/>
        <end position="291"/>
    </location>
</feature>
<dbReference type="Pfam" id="PF01790">
    <property type="entry name" value="LGT"/>
    <property type="match status" value="1"/>
</dbReference>
<comment type="subcellular location">
    <subcellularLocation>
        <location evidence="7">Cell membrane</location>
        <topology evidence="7">Multi-pass membrane protein</topology>
    </subcellularLocation>
</comment>
<feature type="transmembrane region" description="Helical" evidence="7">
    <location>
        <begin position="183"/>
        <end position="200"/>
    </location>
</feature>
<evidence type="ECO:0000313" key="10">
    <source>
        <dbReference type="Proteomes" id="UP000256485"/>
    </source>
</evidence>
<dbReference type="Proteomes" id="UP000256485">
    <property type="component" value="Unassembled WGS sequence"/>
</dbReference>
<evidence type="ECO:0000256" key="1">
    <source>
        <dbReference type="ARBA" id="ARBA00007150"/>
    </source>
</evidence>
<dbReference type="RefSeq" id="WP_115848652.1">
    <property type="nucleotide sequence ID" value="NZ_QTUC01000001.1"/>
</dbReference>
<proteinExistence type="inferred from homology"/>
<evidence type="ECO:0000256" key="7">
    <source>
        <dbReference type="HAMAP-Rule" id="MF_01147"/>
    </source>
</evidence>
<dbReference type="AlphaFoldDB" id="A0A3D9VBS3"/>
<comment type="pathway">
    <text evidence="7">Protein modification; lipoprotein biosynthesis (diacylglyceryl transfer).</text>
</comment>